<name>A0A5Q2MAV6_9ACTN</name>
<dbReference type="EMBL" id="CP045737">
    <property type="protein sequence ID" value="QGG40234.1"/>
    <property type="molecule type" value="Genomic_DNA"/>
</dbReference>
<dbReference type="InterPro" id="IPR016181">
    <property type="entry name" value="Acyl_CoA_acyltransferase"/>
</dbReference>
<proteinExistence type="predicted"/>
<protein>
    <submittedName>
        <fullName evidence="1">GNAT family N-acetyltransferase</fullName>
    </submittedName>
</protein>
<evidence type="ECO:0000313" key="1">
    <source>
        <dbReference type="EMBL" id="QGG40234.1"/>
    </source>
</evidence>
<dbReference type="PANTHER" id="PTHR31435">
    <property type="entry name" value="PROTEIN NATD1"/>
    <property type="match status" value="1"/>
</dbReference>
<dbReference type="RefSeq" id="WP_153651506.1">
    <property type="nucleotide sequence ID" value="NZ_CP045737.1"/>
</dbReference>
<gene>
    <name evidence="1" type="ORF">GEV26_01940</name>
</gene>
<keyword evidence="2" id="KW-1185">Reference proteome</keyword>
<dbReference type="PROSITE" id="PS51729">
    <property type="entry name" value="GNAT_YJDJ"/>
    <property type="match status" value="1"/>
</dbReference>
<dbReference type="AlphaFoldDB" id="A0A5Q2MAV6"/>
<dbReference type="SUPFAM" id="SSF55729">
    <property type="entry name" value="Acyl-CoA N-acyltransferases (Nat)"/>
    <property type="match status" value="1"/>
</dbReference>
<dbReference type="InterPro" id="IPR045057">
    <property type="entry name" value="Gcn5-rel_NAT"/>
</dbReference>
<dbReference type="Pfam" id="PF14542">
    <property type="entry name" value="Acetyltransf_CG"/>
    <property type="match status" value="1"/>
</dbReference>
<organism evidence="1 2">
    <name type="scientific">Aeromicrobium yanjiei</name>
    <dbReference type="NCBI Taxonomy" id="2662028"/>
    <lineage>
        <taxon>Bacteria</taxon>
        <taxon>Bacillati</taxon>
        <taxon>Actinomycetota</taxon>
        <taxon>Actinomycetes</taxon>
        <taxon>Propionibacteriales</taxon>
        <taxon>Nocardioidaceae</taxon>
        <taxon>Aeromicrobium</taxon>
    </lineage>
</organism>
<dbReference type="PANTHER" id="PTHR31435:SF10">
    <property type="entry name" value="BSR4717 PROTEIN"/>
    <property type="match status" value="1"/>
</dbReference>
<keyword evidence="1" id="KW-0808">Transferase</keyword>
<reference evidence="1 2" key="1">
    <citation type="submission" date="2019-11" db="EMBL/GenBank/DDBJ databases">
        <authorList>
            <person name="Li J."/>
        </authorList>
    </citation>
    <scope>NUCLEOTIDE SEQUENCE [LARGE SCALE GENOMIC DNA]</scope>
    <source>
        <strain evidence="1 2">MF47</strain>
    </source>
</reference>
<dbReference type="Proteomes" id="UP000392064">
    <property type="component" value="Chromosome"/>
</dbReference>
<dbReference type="GO" id="GO:0016740">
    <property type="term" value="F:transferase activity"/>
    <property type="evidence" value="ECO:0007669"/>
    <property type="project" value="UniProtKB-KW"/>
</dbReference>
<dbReference type="InterPro" id="IPR031165">
    <property type="entry name" value="GNAT_YJDJ"/>
</dbReference>
<dbReference type="KEGG" id="aef:GEV26_01940"/>
<dbReference type="Gene3D" id="3.40.630.30">
    <property type="match status" value="1"/>
</dbReference>
<sequence length="93" mass="10403">MSTTIKHNTDQQRYEISVDGILAGFTEATEDDSDVVVFPHTEIFDQFEGQGLASQLVGGALDDVRVRGKKVRPVCSYVVRFIEKHRDYADLVA</sequence>
<evidence type="ECO:0000313" key="2">
    <source>
        <dbReference type="Proteomes" id="UP000392064"/>
    </source>
</evidence>
<accession>A0A5Q2MAV6</accession>